<dbReference type="Gene3D" id="1.25.40.10">
    <property type="entry name" value="Tetratricopeptide repeat domain"/>
    <property type="match status" value="2"/>
</dbReference>
<evidence type="ECO:0000259" key="4">
    <source>
        <dbReference type="Pfam" id="PF12969"/>
    </source>
</evidence>
<evidence type="ECO:0000313" key="6">
    <source>
        <dbReference type="Proteomes" id="UP000182409"/>
    </source>
</evidence>
<dbReference type="SUPFAM" id="SSF48452">
    <property type="entry name" value="TPR-like"/>
    <property type="match status" value="1"/>
</dbReference>
<keyword evidence="5" id="KW-0645">Protease</keyword>
<feature type="signal peptide" evidence="2">
    <location>
        <begin position="1"/>
        <end position="24"/>
    </location>
</feature>
<dbReference type="EMBL" id="FNSD01000001">
    <property type="protein sequence ID" value="SEC08727.1"/>
    <property type="molecule type" value="Genomic_DNA"/>
</dbReference>
<reference evidence="5 6" key="1">
    <citation type="submission" date="2016-10" db="EMBL/GenBank/DDBJ databases">
        <authorList>
            <person name="de Groot N.N."/>
        </authorList>
    </citation>
    <scope>NUCLEOTIDE SEQUENCE [LARGE SCALE GENOMIC DNA]</scope>
    <source>
        <strain evidence="5 6">AB35.6</strain>
    </source>
</reference>
<gene>
    <name evidence="5" type="ORF">SAMN05443244_2616</name>
</gene>
<name>A0A1H4PMQ5_9BACT</name>
<feature type="region of interest" description="Disordered" evidence="1">
    <location>
        <begin position="656"/>
        <end position="677"/>
    </location>
</feature>
<feature type="domain" description="Transglutaminase-like" evidence="3">
    <location>
        <begin position="291"/>
        <end position="364"/>
    </location>
</feature>
<dbReference type="Pfam" id="PF12969">
    <property type="entry name" value="DUF3857"/>
    <property type="match status" value="1"/>
</dbReference>
<dbReference type="SUPFAM" id="SSF54001">
    <property type="entry name" value="Cysteine proteinases"/>
    <property type="match status" value="1"/>
</dbReference>
<dbReference type="InterPro" id="IPR038765">
    <property type="entry name" value="Papain-like_cys_pep_sf"/>
</dbReference>
<keyword evidence="5" id="KW-0378">Hydrolase</keyword>
<accession>A0A1H4PMQ5</accession>
<keyword evidence="2" id="KW-0732">Signal</keyword>
<organism evidence="5 6">
    <name type="scientific">Terriglobus roseus</name>
    <dbReference type="NCBI Taxonomy" id="392734"/>
    <lineage>
        <taxon>Bacteria</taxon>
        <taxon>Pseudomonadati</taxon>
        <taxon>Acidobacteriota</taxon>
        <taxon>Terriglobia</taxon>
        <taxon>Terriglobales</taxon>
        <taxon>Acidobacteriaceae</taxon>
        <taxon>Terriglobus</taxon>
    </lineage>
</organism>
<proteinExistence type="predicted"/>
<feature type="domain" description="DUF3857" evidence="4">
    <location>
        <begin position="65"/>
        <end position="231"/>
    </location>
</feature>
<dbReference type="GO" id="GO:0008233">
    <property type="term" value="F:peptidase activity"/>
    <property type="evidence" value="ECO:0007669"/>
    <property type="project" value="UniProtKB-KW"/>
</dbReference>
<protein>
    <submittedName>
        <fullName evidence="5">Transglutaminase-like enzyme, putative cysteine protease</fullName>
    </submittedName>
</protein>
<dbReference type="InterPro" id="IPR011990">
    <property type="entry name" value="TPR-like_helical_dom_sf"/>
</dbReference>
<evidence type="ECO:0000256" key="2">
    <source>
        <dbReference type="SAM" id="SignalP"/>
    </source>
</evidence>
<dbReference type="OrthoDB" id="103430at2"/>
<dbReference type="Proteomes" id="UP000182409">
    <property type="component" value="Unassembled WGS sequence"/>
</dbReference>
<dbReference type="AlphaFoldDB" id="A0A1H4PMQ5"/>
<dbReference type="Pfam" id="PF01841">
    <property type="entry name" value="Transglut_core"/>
    <property type="match status" value="1"/>
</dbReference>
<dbReference type="Gene3D" id="2.60.40.3140">
    <property type="match status" value="1"/>
</dbReference>
<evidence type="ECO:0000259" key="3">
    <source>
        <dbReference type="Pfam" id="PF01841"/>
    </source>
</evidence>
<dbReference type="GO" id="GO:0006508">
    <property type="term" value="P:proteolysis"/>
    <property type="evidence" value="ECO:0007669"/>
    <property type="project" value="UniProtKB-KW"/>
</dbReference>
<dbReference type="InterPro" id="IPR024618">
    <property type="entry name" value="DUF3857"/>
</dbReference>
<dbReference type="InterPro" id="IPR002931">
    <property type="entry name" value="Transglutaminase-like"/>
</dbReference>
<dbReference type="Gene3D" id="3.10.620.30">
    <property type="match status" value="1"/>
</dbReference>
<feature type="compositionally biased region" description="Basic and acidic residues" evidence="1">
    <location>
        <begin position="656"/>
        <end position="667"/>
    </location>
</feature>
<evidence type="ECO:0000313" key="5">
    <source>
        <dbReference type="EMBL" id="SEC08727.1"/>
    </source>
</evidence>
<feature type="region of interest" description="Disordered" evidence="1">
    <location>
        <begin position="225"/>
        <end position="254"/>
    </location>
</feature>
<feature type="chain" id="PRO_5010332752" evidence="2">
    <location>
        <begin position="25"/>
        <end position="1100"/>
    </location>
</feature>
<dbReference type="RefSeq" id="WP_074654449.1">
    <property type="nucleotide sequence ID" value="NZ_FNSD01000001.1"/>
</dbReference>
<sequence length="1100" mass="120854">MKLLPIRVLTASVLGLAATVHAVAQTTLPVPALPKTDAQKSAAADPYRDEPFVFETYDTTTRMKADGTGDVVQHVILRVQTDGVARQFSVLNLSYASANSTATMDFVRVHKPDGSTVNTPTDEAMEMPAEVSREAPMYSDVKEKHLPVRSLSAGDRLEYQFHTTLTKAQAPEQFWGAEHFQVQGGVVLSETHTLQVPEETYVQVWSPNHPASPVVKDGMKTWTWTSSQTKPSARDENGRMTAAEVKDPDEDADGRKLPSVAWTTFHSWAEVGGWYRSLAEQRLQPTATVRAKADDLTKNAKTPREQAEALYRFVATQIRYISISFGVGRFQPHTPDEVLDHGYGDCKDKDTLLEAMLRAKGLTTAPVLIGAGIAPVVDVPSPAVFNHAITTVELPGADGKPERIWLDSTAEVAPFRVLLPVIRDQQALVIPDKEPAALAKTPADPPYAYREDFRAEGVLAADGLMKGHMKWEVRSDAELELRAMMQRLAPAQWDDAMQYLSNAMGFGGKVSGTDMRQTDATSPVKIAYDYRREKYAGWENNQSLPLFPTVEMTIIGKEKQPEHDIDLGAPRMVEAHSVVTLPTGYRAELPDAVHVDRDFTSYDKTYRMVDGKVFADRRLVVKMRKVPRGRWKDYLAFQKATLLEDGEPYLRLIEPDGNRTEKAKSEKSAAPPSNIPEDEGVRQQLAEMGQMLQHRNFAGVRARAESLHKASPDAAYVQGMLGIAKAGQGDMDGGIEDLKAEVKAHPDDDSSMLLGLAGLYAEKKRYAEALEALDKYGRKGDERVQQMQVNLLERDNRGEMALPILRNMQERKPEDRGIATQLASLLYSLHRNDDAAAAAKKAMEGSDDPDVINNNVYVLSETKQDLPFAEAQSRRSVDLLEKATASHSIEEANFKAFAESSNLVASWDTLGYILLLQGKAKEAEPYLRAAWFSQSGVTVGNHLAQSFEAQGRKSEALWAYRLSRDSEHAADAKEDYEQVQASIARLEKAGIKSSTGEEFPTTMQAFRSHHVKNGAGAEGGGTVRVQISPDGIAAAVLVAGGEKLKPLLEEAKSLRLPGAEPKGSVARVLRDAVVYCGKKSVSCDFVFMLNSGIAVEGAAE</sequence>
<evidence type="ECO:0000256" key="1">
    <source>
        <dbReference type="SAM" id="MobiDB-lite"/>
    </source>
</evidence>